<comment type="caution">
    <text evidence="2">The sequence shown here is derived from an EMBL/GenBank/DDBJ whole genome shotgun (WGS) entry which is preliminary data.</text>
</comment>
<evidence type="ECO:0000313" key="3">
    <source>
        <dbReference type="Proteomes" id="UP001159364"/>
    </source>
</evidence>
<feature type="compositionally biased region" description="Basic residues" evidence="1">
    <location>
        <begin position="8"/>
        <end position="23"/>
    </location>
</feature>
<dbReference type="Proteomes" id="UP001159364">
    <property type="component" value="Linkage Group LG04"/>
</dbReference>
<feature type="region of interest" description="Disordered" evidence="1">
    <location>
        <begin position="655"/>
        <end position="674"/>
    </location>
</feature>
<proteinExistence type="predicted"/>
<reference evidence="2 3" key="1">
    <citation type="submission" date="2021-09" db="EMBL/GenBank/DDBJ databases">
        <title>Genomic insights and catalytic innovation underlie evolution of tropane alkaloids biosynthesis.</title>
        <authorList>
            <person name="Wang Y.-J."/>
            <person name="Tian T."/>
            <person name="Huang J.-P."/>
            <person name="Huang S.-X."/>
        </authorList>
    </citation>
    <scope>NUCLEOTIDE SEQUENCE [LARGE SCALE GENOMIC DNA]</scope>
    <source>
        <strain evidence="2">KIB-2018</strain>
        <tissue evidence="2">Leaf</tissue>
    </source>
</reference>
<keyword evidence="3" id="KW-1185">Reference proteome</keyword>
<protein>
    <submittedName>
        <fullName evidence="2">Uncharacterized protein</fullName>
    </submittedName>
</protein>
<gene>
    <name evidence="2" type="ORF">K2173_023659</name>
</gene>
<name>A0AAV8TR66_9ROSI</name>
<evidence type="ECO:0000313" key="2">
    <source>
        <dbReference type="EMBL" id="KAJ8768755.1"/>
    </source>
</evidence>
<accession>A0AAV8TR66</accession>
<feature type="region of interest" description="Disordered" evidence="1">
    <location>
        <begin position="436"/>
        <end position="471"/>
    </location>
</feature>
<dbReference type="PANTHER" id="PTHR37722:SF2">
    <property type="entry name" value="OS01G0167700 PROTEIN"/>
    <property type="match status" value="1"/>
</dbReference>
<evidence type="ECO:0000256" key="1">
    <source>
        <dbReference type="SAM" id="MobiDB-lite"/>
    </source>
</evidence>
<sequence length="796" mass="88614">MLQWMGGSRRKVSTSRKSTYKKQKQYFEQKRRQQLHQNANLTSFGAGSNGEAQTHTKCRSLDVLNFLNFSTDSQECGSHCPDGKNDEISASAVKYCINNPPIILANCIKPADSLEPKEARNPSDHQVETVSPNLHVNQNGARNGVHEKLDPQKIANQQEFSLLDLLEEGEPNGKLENSLIAETHVAFSIEGLGKVGAETPVHSPQPNRCTSYVYSPVMAYGRLNTSNSISRVVDDPGLGADTLMQETCTNLGGSSLEFLTGIEDLHSKPRKKLCTFKDHLQFNGQSAEIWDSFNDRKEYFSTVHDSDITMDAHSGLLNTNFLYGREADMFGRDWPYQMDSICTDFQKPNYAIKRPHWLKKREDLGATQFNILDTPDPTHQMWDDDFDFLDSERARCIKKRHRSARVNFCFGDVADQPDCFKIGSGRDNLSSLSEESCSSTGVKSSSIRQSTFGSSDTHSNGNNILGKETQPRNMDDMWKADNIWMARKSTRMPAKSDTNFACNLNSSCQETIGPSGTWLHHEHCSAARKLGLSSACQASETEYPFSATKLFTGDSWSSFTFSDPHLEAKYTFNVSRADSPVKCGNSGSFQQEDIPLCQPCSHMQSQDFPTYSRVGFCVTKQKFCKESPDSRTDLVDQSPTSSYDAPFLEETLSQDLSAQKSASKDGGQSKFQQVNLEKVDTRKKFLDGKKMGMMDALETGENGGFKEEGISETSSSVQVPSQPENLANEKVSEQNVEVPLPQNWNQENGETGGKKVITKAHMSLNHSSSTVTILESRVLQFVWLQKALKGASTHTP</sequence>
<feature type="compositionally biased region" description="Polar residues" evidence="1">
    <location>
        <begin position="440"/>
        <end position="463"/>
    </location>
</feature>
<dbReference type="EMBL" id="JAIWQS010000004">
    <property type="protein sequence ID" value="KAJ8768755.1"/>
    <property type="molecule type" value="Genomic_DNA"/>
</dbReference>
<dbReference type="AlphaFoldDB" id="A0AAV8TR66"/>
<organism evidence="2 3">
    <name type="scientific">Erythroxylum novogranatense</name>
    <dbReference type="NCBI Taxonomy" id="1862640"/>
    <lineage>
        <taxon>Eukaryota</taxon>
        <taxon>Viridiplantae</taxon>
        <taxon>Streptophyta</taxon>
        <taxon>Embryophyta</taxon>
        <taxon>Tracheophyta</taxon>
        <taxon>Spermatophyta</taxon>
        <taxon>Magnoliopsida</taxon>
        <taxon>eudicotyledons</taxon>
        <taxon>Gunneridae</taxon>
        <taxon>Pentapetalae</taxon>
        <taxon>rosids</taxon>
        <taxon>fabids</taxon>
        <taxon>Malpighiales</taxon>
        <taxon>Erythroxylaceae</taxon>
        <taxon>Erythroxylum</taxon>
    </lineage>
</organism>
<dbReference type="PANTHER" id="PTHR37722">
    <property type="entry name" value="OS01G0167700 PROTEIN"/>
    <property type="match status" value="1"/>
</dbReference>
<feature type="region of interest" description="Disordered" evidence="1">
    <location>
        <begin position="1"/>
        <end position="23"/>
    </location>
</feature>